<feature type="region of interest" description="Disordered" evidence="4">
    <location>
        <begin position="44"/>
        <end position="88"/>
    </location>
</feature>
<accession>A0A250XFR7</accession>
<dbReference type="Gene3D" id="2.130.10.10">
    <property type="entry name" value="YVTN repeat-like/Quinoprotein amine dehydrogenase"/>
    <property type="match status" value="1"/>
</dbReference>
<protein>
    <submittedName>
        <fullName evidence="5">Uncharacterized protein</fullName>
    </submittedName>
</protein>
<comment type="caution">
    <text evidence="5">The sequence shown here is derived from an EMBL/GenBank/DDBJ whole genome shotgun (WGS) entry which is preliminary data.</text>
</comment>
<dbReference type="OrthoDB" id="2096344at2759"/>
<name>A0A250XFR7_9CHLO</name>
<evidence type="ECO:0000313" key="5">
    <source>
        <dbReference type="EMBL" id="GAX81925.1"/>
    </source>
</evidence>
<dbReference type="InterPro" id="IPR036322">
    <property type="entry name" value="WD40_repeat_dom_sf"/>
</dbReference>
<dbReference type="InterPro" id="IPR001680">
    <property type="entry name" value="WD40_rpt"/>
</dbReference>
<proteinExistence type="predicted"/>
<keyword evidence="2" id="KW-0677">Repeat</keyword>
<evidence type="ECO:0000256" key="3">
    <source>
        <dbReference type="PROSITE-ProRule" id="PRU00221"/>
    </source>
</evidence>
<dbReference type="PROSITE" id="PS00678">
    <property type="entry name" value="WD_REPEATS_1"/>
    <property type="match status" value="1"/>
</dbReference>
<keyword evidence="6" id="KW-1185">Reference proteome</keyword>
<evidence type="ECO:0000256" key="1">
    <source>
        <dbReference type="ARBA" id="ARBA00022574"/>
    </source>
</evidence>
<evidence type="ECO:0000256" key="2">
    <source>
        <dbReference type="ARBA" id="ARBA00022737"/>
    </source>
</evidence>
<dbReference type="InterPro" id="IPR019775">
    <property type="entry name" value="WD40_repeat_CS"/>
</dbReference>
<feature type="repeat" description="WD" evidence="3">
    <location>
        <begin position="443"/>
        <end position="466"/>
    </location>
</feature>
<feature type="region of interest" description="Disordered" evidence="4">
    <location>
        <begin position="142"/>
        <end position="169"/>
    </location>
</feature>
<dbReference type="STRING" id="1157962.A0A250XFR7"/>
<evidence type="ECO:0000256" key="4">
    <source>
        <dbReference type="SAM" id="MobiDB-lite"/>
    </source>
</evidence>
<reference evidence="5 6" key="1">
    <citation type="submission" date="2017-08" db="EMBL/GenBank/DDBJ databases">
        <title>Acidophilic green algal genome provides insights into adaptation to an acidic environment.</title>
        <authorList>
            <person name="Hirooka S."/>
            <person name="Hirose Y."/>
            <person name="Kanesaki Y."/>
            <person name="Higuchi S."/>
            <person name="Fujiwara T."/>
            <person name="Onuma R."/>
            <person name="Era A."/>
            <person name="Ohbayashi R."/>
            <person name="Uzuka A."/>
            <person name="Nozaki H."/>
            <person name="Yoshikawa H."/>
            <person name="Miyagishima S.Y."/>
        </authorList>
    </citation>
    <scope>NUCLEOTIDE SEQUENCE [LARGE SCALE GENOMIC DNA]</scope>
    <source>
        <strain evidence="5 6">NIES-2499</strain>
    </source>
</reference>
<keyword evidence="1 3" id="KW-0853">WD repeat</keyword>
<organism evidence="5 6">
    <name type="scientific">Chlamydomonas eustigma</name>
    <dbReference type="NCBI Taxonomy" id="1157962"/>
    <lineage>
        <taxon>Eukaryota</taxon>
        <taxon>Viridiplantae</taxon>
        <taxon>Chlorophyta</taxon>
        <taxon>core chlorophytes</taxon>
        <taxon>Chlorophyceae</taxon>
        <taxon>CS clade</taxon>
        <taxon>Chlamydomonadales</taxon>
        <taxon>Chlamydomonadaceae</taxon>
        <taxon>Chlamydomonas</taxon>
    </lineage>
</organism>
<dbReference type="InterPro" id="IPR015943">
    <property type="entry name" value="WD40/YVTN_repeat-like_dom_sf"/>
</dbReference>
<dbReference type="PROSITE" id="PS50082">
    <property type="entry name" value="WD_REPEATS_2"/>
    <property type="match status" value="1"/>
</dbReference>
<dbReference type="AlphaFoldDB" id="A0A250XFR7"/>
<sequence>MVSVIIPDIPTSGGLVHASIDLSLHDSAIFVDRIKDLVTKLAEHRKKTNSSRLQNEGGSKESVYKQSSSSTSAELRQGDCSSMPKPVAPISKLNAPTAVATTHVALQNVPGTLPILPTAANTHPPAAAATAMPAAVRPLFPLPQHGSKPMTPPPDTFSQPAVQVPPSPPLPPPQVLISSFPPPPPPPKLPPTTLTHSIPQTTAMPVPVPATSQQLPAGSIPPRPAAVWRWVYQSDPMEHNSDPVHSMAYTAQIDGLPQGDGHGGWLISSSRNMLNLWECNMGGGPSLPSVIMMHSQQTDFLSSSLTIESGLQMLLAASAETVVRPGVNPTECVSLHCLSAERGILAYKYRMVLPDHFALKPGQPPQQQKQLTRRLTKVVSLHSLGRNLRGCLACAYGPRVLVYETHEGLTASANINRPRHDWVASGSSGANITALHAAGISGLLFSGGADGTVAIWNIRDRTNFTTPSLALRQQSSQPKATTAAAAVITSIQQLSEHRLAVAGGGGSGVALWDLRSPSAPLQHIVPDNTPVLNMKTSPEGNSVAIVTGKGLYSAELREGGVGALSLIADAAPPPQRPGVQQQVPKPPLDVEWNWNTGELYACGLGGVINVYRRR</sequence>
<dbReference type="SUPFAM" id="SSF50978">
    <property type="entry name" value="WD40 repeat-like"/>
    <property type="match status" value="1"/>
</dbReference>
<dbReference type="EMBL" id="BEGY01000072">
    <property type="protein sequence ID" value="GAX81925.1"/>
    <property type="molecule type" value="Genomic_DNA"/>
</dbReference>
<dbReference type="Proteomes" id="UP000232323">
    <property type="component" value="Unassembled WGS sequence"/>
</dbReference>
<gene>
    <name evidence="5" type="ORF">CEUSTIGMA_g9353.t1</name>
</gene>
<evidence type="ECO:0000313" key="6">
    <source>
        <dbReference type="Proteomes" id="UP000232323"/>
    </source>
</evidence>